<keyword evidence="6" id="KW-0963">Cytoplasm</keyword>
<dbReference type="InterPro" id="IPR051472">
    <property type="entry name" value="T3SS_Stator/FliH"/>
</dbReference>
<evidence type="ECO:0000313" key="12">
    <source>
        <dbReference type="EMBL" id="RDK96791.1"/>
    </source>
</evidence>
<dbReference type="PRINTS" id="PR01003">
    <property type="entry name" value="FLGFLIH"/>
</dbReference>
<gene>
    <name evidence="12" type="ORF">C8D90_101227</name>
</gene>
<keyword evidence="7" id="KW-1005">Bacterial flagellum biogenesis</keyword>
<evidence type="ECO:0000256" key="5">
    <source>
        <dbReference type="ARBA" id="ARBA00022448"/>
    </source>
</evidence>
<comment type="similarity">
    <text evidence="3">Belongs to the FliH family.</text>
</comment>
<dbReference type="PANTHER" id="PTHR34982">
    <property type="entry name" value="YOP PROTEINS TRANSLOCATION PROTEIN L"/>
    <property type="match status" value="1"/>
</dbReference>
<comment type="caution">
    <text evidence="12">The sequence shown here is derived from an EMBL/GenBank/DDBJ whole genome shotgun (WGS) entry which is preliminary data.</text>
</comment>
<evidence type="ECO:0000256" key="4">
    <source>
        <dbReference type="ARBA" id="ARBA00016507"/>
    </source>
</evidence>
<evidence type="ECO:0000256" key="8">
    <source>
        <dbReference type="ARBA" id="ARBA00022927"/>
    </source>
</evidence>
<keyword evidence="5" id="KW-0813">Transport</keyword>
<evidence type="ECO:0000256" key="10">
    <source>
        <dbReference type="SAM" id="MobiDB-lite"/>
    </source>
</evidence>
<dbReference type="OrthoDB" id="6415116at2"/>
<evidence type="ECO:0000256" key="6">
    <source>
        <dbReference type="ARBA" id="ARBA00022490"/>
    </source>
</evidence>
<evidence type="ECO:0000313" key="13">
    <source>
        <dbReference type="Proteomes" id="UP000254848"/>
    </source>
</evidence>
<dbReference type="GO" id="GO:0015031">
    <property type="term" value="P:protein transport"/>
    <property type="evidence" value="ECO:0007669"/>
    <property type="project" value="UniProtKB-KW"/>
</dbReference>
<dbReference type="InterPro" id="IPR000563">
    <property type="entry name" value="Flag_FliH"/>
</dbReference>
<dbReference type="GO" id="GO:0003774">
    <property type="term" value="F:cytoskeletal motor activity"/>
    <property type="evidence" value="ECO:0007669"/>
    <property type="project" value="InterPro"/>
</dbReference>
<dbReference type="GO" id="GO:0071973">
    <property type="term" value="P:bacterial-type flagellum-dependent cell motility"/>
    <property type="evidence" value="ECO:0007669"/>
    <property type="project" value="InterPro"/>
</dbReference>
<sequence length="241" mass="26829">MSESGAKKRRSPTLPDGWQPWQLPDFAAPALPVIAEAEEVLSSLTAQPPNDDNAELERLRQEARLQGLQSGQQQGHQQGYDAGFQQGLEEGRERGRQQFLEEQQPLLDQWLSLTREFQISLQGLDHVIAARLMQLALSAARQIIGQSPVCDASTIMRQIQTMIQQEPLFSGNLQLRVNPQDLTVIQAQIGPQLEQQGWRLLADPLLHRGGCKISAEEGDLDASLATRWQELCKLAAPEMPT</sequence>
<keyword evidence="12" id="KW-0969">Cilium</keyword>
<organism evidence="12 13">
    <name type="scientific">Enterobacillus tribolii</name>
    <dbReference type="NCBI Taxonomy" id="1487935"/>
    <lineage>
        <taxon>Bacteria</taxon>
        <taxon>Pseudomonadati</taxon>
        <taxon>Pseudomonadota</taxon>
        <taxon>Gammaproteobacteria</taxon>
        <taxon>Enterobacterales</taxon>
        <taxon>Hafniaceae</taxon>
        <taxon>Enterobacillus</taxon>
    </lineage>
</organism>
<accession>A0A370R2X6</accession>
<dbReference type="GO" id="GO:0005829">
    <property type="term" value="C:cytosol"/>
    <property type="evidence" value="ECO:0007669"/>
    <property type="project" value="TreeGrafter"/>
</dbReference>
<keyword evidence="8" id="KW-0653">Protein transport</keyword>
<dbReference type="GO" id="GO:0044781">
    <property type="term" value="P:bacterial-type flagellum organization"/>
    <property type="evidence" value="ECO:0007669"/>
    <property type="project" value="UniProtKB-KW"/>
</dbReference>
<evidence type="ECO:0000256" key="7">
    <source>
        <dbReference type="ARBA" id="ARBA00022795"/>
    </source>
</evidence>
<name>A0A370R2X6_9GAMM</name>
<evidence type="ECO:0000256" key="9">
    <source>
        <dbReference type="ARBA" id="ARBA00023225"/>
    </source>
</evidence>
<evidence type="ECO:0000256" key="3">
    <source>
        <dbReference type="ARBA" id="ARBA00006602"/>
    </source>
</evidence>
<keyword evidence="12" id="KW-0966">Cell projection</keyword>
<dbReference type="EMBL" id="QRAP01000001">
    <property type="protein sequence ID" value="RDK96791.1"/>
    <property type="molecule type" value="Genomic_DNA"/>
</dbReference>
<dbReference type="InterPro" id="IPR018035">
    <property type="entry name" value="Flagellar_FliH/T3SS_HrpE"/>
</dbReference>
<keyword evidence="13" id="KW-1185">Reference proteome</keyword>
<dbReference type="PANTHER" id="PTHR34982:SF1">
    <property type="entry name" value="FLAGELLAR ASSEMBLY PROTEIN FLIH"/>
    <property type="match status" value="1"/>
</dbReference>
<evidence type="ECO:0000259" key="11">
    <source>
        <dbReference type="Pfam" id="PF02108"/>
    </source>
</evidence>
<dbReference type="AlphaFoldDB" id="A0A370R2X6"/>
<proteinExistence type="inferred from homology"/>
<keyword evidence="9" id="KW-1006">Bacterial flagellum protein export</keyword>
<dbReference type="Pfam" id="PF02108">
    <property type="entry name" value="FliH"/>
    <property type="match status" value="1"/>
</dbReference>
<feature type="region of interest" description="Disordered" evidence="10">
    <location>
        <begin position="1"/>
        <end position="22"/>
    </location>
</feature>
<dbReference type="GO" id="GO:0009288">
    <property type="term" value="C:bacterial-type flagellum"/>
    <property type="evidence" value="ECO:0007669"/>
    <property type="project" value="InterPro"/>
</dbReference>
<comment type="subcellular location">
    <subcellularLocation>
        <location evidence="2">Cytoplasm</location>
    </subcellularLocation>
</comment>
<protein>
    <recommendedName>
        <fullName evidence="4">Flagellar assembly protein FliH</fullName>
    </recommendedName>
</protein>
<evidence type="ECO:0000256" key="1">
    <source>
        <dbReference type="ARBA" id="ARBA00003041"/>
    </source>
</evidence>
<dbReference type="RefSeq" id="WP_115456580.1">
    <property type="nucleotide sequence ID" value="NZ_QRAP01000001.1"/>
</dbReference>
<keyword evidence="12" id="KW-0282">Flagellum</keyword>
<feature type="domain" description="Flagellar assembly protein FliH/Type III secretion system HrpE" evidence="11">
    <location>
        <begin position="109"/>
        <end position="231"/>
    </location>
</feature>
<reference evidence="12 13" key="1">
    <citation type="submission" date="2018-07" db="EMBL/GenBank/DDBJ databases">
        <title>Genomic Encyclopedia of Type Strains, Phase IV (KMG-IV): sequencing the most valuable type-strain genomes for metagenomic binning, comparative biology and taxonomic classification.</title>
        <authorList>
            <person name="Goeker M."/>
        </authorList>
    </citation>
    <scope>NUCLEOTIDE SEQUENCE [LARGE SCALE GENOMIC DNA]</scope>
    <source>
        <strain evidence="12 13">DSM 103736</strain>
    </source>
</reference>
<dbReference type="NCBIfam" id="NF004266">
    <property type="entry name" value="PRK05687.1-1"/>
    <property type="match status" value="1"/>
</dbReference>
<evidence type="ECO:0000256" key="2">
    <source>
        <dbReference type="ARBA" id="ARBA00004496"/>
    </source>
</evidence>
<comment type="function">
    <text evidence="1">Needed for flagellar regrowth and assembly.</text>
</comment>
<dbReference type="Proteomes" id="UP000254848">
    <property type="component" value="Unassembled WGS sequence"/>
</dbReference>